<evidence type="ECO:0000313" key="3">
    <source>
        <dbReference type="Proteomes" id="UP001273350"/>
    </source>
</evidence>
<evidence type="ECO:0000256" key="1">
    <source>
        <dbReference type="SAM" id="Phobius"/>
    </source>
</evidence>
<name>A0ABU4REB2_9FLAO</name>
<dbReference type="RefSeq" id="WP_230001588.1">
    <property type="nucleotide sequence ID" value="NZ_CP087134.1"/>
</dbReference>
<proteinExistence type="predicted"/>
<keyword evidence="1" id="KW-0812">Transmembrane</keyword>
<keyword evidence="1" id="KW-0472">Membrane</keyword>
<feature type="transmembrane region" description="Helical" evidence="1">
    <location>
        <begin position="175"/>
        <end position="192"/>
    </location>
</feature>
<organism evidence="2 3">
    <name type="scientific">Flavobacterium cupriresistens</name>
    <dbReference type="NCBI Taxonomy" id="2893885"/>
    <lineage>
        <taxon>Bacteria</taxon>
        <taxon>Pseudomonadati</taxon>
        <taxon>Bacteroidota</taxon>
        <taxon>Flavobacteriia</taxon>
        <taxon>Flavobacteriales</taxon>
        <taxon>Flavobacteriaceae</taxon>
        <taxon>Flavobacterium</taxon>
    </lineage>
</organism>
<keyword evidence="3" id="KW-1185">Reference proteome</keyword>
<comment type="caution">
    <text evidence="2">The sequence shown here is derived from an EMBL/GenBank/DDBJ whole genome shotgun (WGS) entry which is preliminary data.</text>
</comment>
<evidence type="ECO:0000313" key="2">
    <source>
        <dbReference type="EMBL" id="MDX6189790.1"/>
    </source>
</evidence>
<reference evidence="2 3" key="1">
    <citation type="submission" date="2023-11" db="EMBL/GenBank/DDBJ databases">
        <title>Unpublished Manusciprt.</title>
        <authorList>
            <person name="Saticioglu I.B."/>
            <person name="Ay H."/>
            <person name="Ajmi N."/>
            <person name="Altun S."/>
            <person name="Duman M."/>
        </authorList>
    </citation>
    <scope>NUCLEOTIDE SEQUENCE [LARGE SCALE GENOMIC DNA]</scope>
    <source>
        <strain evidence="2 3">Fl-318</strain>
    </source>
</reference>
<sequence>MAIWQYLLIVVPEKSIQNDYQCIFKNNTTEYLPETEPLWKDFDGDTISIISTMDSIIKRADWGDETDICWKGDTKNEEDNDCSISLNEDKNQIIEFRFRIDLRKASNLTTTLQPILKLCEDNQLILMDLKGEIHKPKIEDLMASIKTSNATAFLTDPIPFLENLNNKKKTSFKTILIPILILMTFILIKMLGF</sequence>
<protein>
    <submittedName>
        <fullName evidence="2">Uncharacterized protein</fullName>
    </submittedName>
</protein>
<accession>A0ABU4REB2</accession>
<keyword evidence="1" id="KW-1133">Transmembrane helix</keyword>
<dbReference type="Proteomes" id="UP001273350">
    <property type="component" value="Unassembled WGS sequence"/>
</dbReference>
<gene>
    <name evidence="2" type="ORF">SGQ83_10545</name>
</gene>
<dbReference type="EMBL" id="JAWXVI010000005">
    <property type="protein sequence ID" value="MDX6189790.1"/>
    <property type="molecule type" value="Genomic_DNA"/>
</dbReference>